<accession>A0ABX5QB16</accession>
<evidence type="ECO:0000313" key="2">
    <source>
        <dbReference type="Proteomes" id="UP000285882"/>
    </source>
</evidence>
<protein>
    <submittedName>
        <fullName evidence="1">Uncharacterized protein</fullName>
    </submittedName>
</protein>
<name>A0ABX5QB16_9BACL</name>
<evidence type="ECO:0000313" key="1">
    <source>
        <dbReference type="EMBL" id="QAA23871.1"/>
    </source>
</evidence>
<gene>
    <name evidence="1" type="ORF">C0674_15445</name>
</gene>
<proteinExistence type="predicted"/>
<organism evidence="1 2">
    <name type="scientific">Sporolactobacillus terrae</name>
    <dbReference type="NCBI Taxonomy" id="269673"/>
    <lineage>
        <taxon>Bacteria</taxon>
        <taxon>Bacillati</taxon>
        <taxon>Bacillota</taxon>
        <taxon>Bacilli</taxon>
        <taxon>Bacillales</taxon>
        <taxon>Sporolactobacillaceae</taxon>
        <taxon>Sporolactobacillus</taxon>
    </lineage>
</organism>
<reference evidence="1 2" key="1">
    <citation type="submission" date="2018-01" db="EMBL/GenBank/DDBJ databases">
        <title>Complete genome sequencing of Sporolactobacillus terrae DLG3.</title>
        <authorList>
            <person name="Nam Y.-D."/>
            <person name="Kang J."/>
            <person name="Chung W.-H."/>
        </authorList>
    </citation>
    <scope>NUCLEOTIDE SEQUENCE [LARGE SCALE GENOMIC DNA]</scope>
    <source>
        <strain evidence="1 2">DLG3</strain>
    </source>
</reference>
<dbReference type="EMBL" id="CP025688">
    <property type="protein sequence ID" value="QAA23871.1"/>
    <property type="molecule type" value="Genomic_DNA"/>
</dbReference>
<sequence length="69" mass="8110">MFVTCIIYYVTAYKKMQPVAIGFFKIFLRRDSRLHQKANKKAAPSRFRRINCTIGGPNQPINFLINFVR</sequence>
<keyword evidence="2" id="KW-1185">Reference proteome</keyword>
<dbReference type="Proteomes" id="UP000285882">
    <property type="component" value="Chromosome"/>
</dbReference>